<feature type="transmembrane region" description="Helical" evidence="2">
    <location>
        <begin position="29"/>
        <end position="54"/>
    </location>
</feature>
<evidence type="ECO:0000313" key="3">
    <source>
        <dbReference type="EMBL" id="HDM89852.1"/>
    </source>
</evidence>
<feature type="transmembrane region" description="Helical" evidence="2">
    <location>
        <begin position="225"/>
        <end position="249"/>
    </location>
</feature>
<comment type="caution">
    <text evidence="3">The sequence shown here is derived from an EMBL/GenBank/DDBJ whole genome shotgun (WGS) entry which is preliminary data.</text>
</comment>
<evidence type="ECO:0000256" key="2">
    <source>
        <dbReference type="SAM" id="Phobius"/>
    </source>
</evidence>
<sequence>MPMKLHYNYKDVFRAARLGFSAKKIWVQFLGLLIGTAVYSIFTYLGLILSGYTIKEVWTKYHYIPLPFGESFTVYGWIFLGIGLFLFVVINLIFGVAVSKITYEQLKGDDFYEVKKALRFAFKDGKAVYLAPIVLIILVALILLGGVIIGLLGKIPWFGELVLLLLSVPSIFACTFIIYLFFAFVVAMYLSAAIVATTASDTFDTLFEVFSTLNDQNWRFIGYEALLYGVKFIAFSIFAWAVGRALWIIHTVLGASWLMGPKYLAIEKGALHYFTYSPALYFLDPYLSFLKLSAILEVPPDMPAMPLPSTILAFLFGILFYLIVFTVLSFWGAMHWAGNTLIFIILEKKKDDIDLLEITEEEEELTGGVTPEKESAEEQKSAGKETQGEKGEGEKEGEG</sequence>
<feature type="region of interest" description="Disordered" evidence="1">
    <location>
        <begin position="361"/>
        <end position="399"/>
    </location>
</feature>
<feature type="transmembrane region" description="Helical" evidence="2">
    <location>
        <begin position="127"/>
        <end position="152"/>
    </location>
</feature>
<accession>A0A7C1BGB9</accession>
<reference evidence="3" key="1">
    <citation type="journal article" date="2020" name="mSystems">
        <title>Genome- and Community-Level Interaction Insights into Carbon Utilization and Element Cycling Functions of Hydrothermarchaeota in Hydrothermal Sediment.</title>
        <authorList>
            <person name="Zhou Z."/>
            <person name="Liu Y."/>
            <person name="Xu W."/>
            <person name="Pan J."/>
            <person name="Luo Z.H."/>
            <person name="Li M."/>
        </authorList>
    </citation>
    <scope>NUCLEOTIDE SEQUENCE [LARGE SCALE GENOMIC DNA]</scope>
    <source>
        <strain evidence="3">HyVt-237</strain>
    </source>
</reference>
<organism evidence="3">
    <name type="scientific">candidate division WOR-3 bacterium</name>
    <dbReference type="NCBI Taxonomy" id="2052148"/>
    <lineage>
        <taxon>Bacteria</taxon>
        <taxon>Bacteria division WOR-3</taxon>
    </lineage>
</organism>
<evidence type="ECO:0000256" key="1">
    <source>
        <dbReference type="SAM" id="MobiDB-lite"/>
    </source>
</evidence>
<dbReference type="AlphaFoldDB" id="A0A7C1BGB9"/>
<keyword evidence="2" id="KW-0472">Membrane</keyword>
<keyword evidence="2" id="KW-1133">Transmembrane helix</keyword>
<protein>
    <submittedName>
        <fullName evidence="3">Uncharacterized protein</fullName>
    </submittedName>
</protein>
<feature type="transmembrane region" description="Helical" evidence="2">
    <location>
        <begin position="164"/>
        <end position="190"/>
    </location>
</feature>
<feature type="compositionally biased region" description="Basic and acidic residues" evidence="1">
    <location>
        <begin position="371"/>
        <end position="399"/>
    </location>
</feature>
<dbReference type="Proteomes" id="UP000885931">
    <property type="component" value="Unassembled WGS sequence"/>
</dbReference>
<proteinExistence type="predicted"/>
<dbReference type="EMBL" id="DRBW01000052">
    <property type="protein sequence ID" value="HDM89852.1"/>
    <property type="molecule type" value="Genomic_DNA"/>
</dbReference>
<name>A0A7C1BGB9_UNCW3</name>
<gene>
    <name evidence="3" type="ORF">ENG67_01415</name>
</gene>
<feature type="transmembrane region" description="Helical" evidence="2">
    <location>
        <begin position="311"/>
        <end position="333"/>
    </location>
</feature>
<keyword evidence="2" id="KW-0812">Transmembrane</keyword>
<feature type="transmembrane region" description="Helical" evidence="2">
    <location>
        <begin position="74"/>
        <end position="98"/>
    </location>
</feature>